<dbReference type="Proteomes" id="UP000234767">
    <property type="component" value="Unassembled WGS sequence"/>
</dbReference>
<protein>
    <submittedName>
        <fullName evidence="2">F0F1 ATP synthase subunit I</fullName>
    </submittedName>
</protein>
<feature type="transmembrane region" description="Helical" evidence="1">
    <location>
        <begin position="29"/>
        <end position="51"/>
    </location>
</feature>
<keyword evidence="1" id="KW-0812">Transmembrane</keyword>
<gene>
    <name evidence="2" type="ORF">CYK00_04590</name>
</gene>
<comment type="caution">
    <text evidence="2">The sequence shown here is derived from an EMBL/GenBank/DDBJ whole genome shotgun (WGS) entry which is preliminary data.</text>
</comment>
<name>A0A2I1XD08_NEISI</name>
<dbReference type="RefSeq" id="WP_101810108.1">
    <property type="nucleotide sequence ID" value="NZ_PKJO01000004.1"/>
</dbReference>
<evidence type="ECO:0000313" key="2">
    <source>
        <dbReference type="EMBL" id="PLA40514.1"/>
    </source>
</evidence>
<keyword evidence="1" id="KW-1133">Transmembrane helix</keyword>
<proteinExistence type="predicted"/>
<dbReference type="EMBL" id="PKJO01000004">
    <property type="protein sequence ID" value="PLA40514.1"/>
    <property type="molecule type" value="Genomic_DNA"/>
</dbReference>
<feature type="transmembrane region" description="Helical" evidence="1">
    <location>
        <begin position="63"/>
        <end position="84"/>
    </location>
</feature>
<evidence type="ECO:0000313" key="3">
    <source>
        <dbReference type="Proteomes" id="UP000234767"/>
    </source>
</evidence>
<feature type="transmembrane region" description="Helical" evidence="1">
    <location>
        <begin position="90"/>
        <end position="110"/>
    </location>
</feature>
<evidence type="ECO:0000256" key="1">
    <source>
        <dbReference type="SAM" id="Phobius"/>
    </source>
</evidence>
<accession>A0A2I1XD08</accession>
<sequence length="117" mass="12900">MNQILVYQVVVLLIISALSAVFAGMNGFWSSAVGGVCYLVPSSIAVLLLKLSKCNPLYHGKAFIIGEVLKVVLSLVMMLAVFMVWHQSLIFFPFLFGLLGVSHLVFLVSLRVKHYGR</sequence>
<keyword evidence="1" id="KW-0472">Membrane</keyword>
<organism evidence="2 3">
    <name type="scientific">Neisseria sicca</name>
    <dbReference type="NCBI Taxonomy" id="490"/>
    <lineage>
        <taxon>Bacteria</taxon>
        <taxon>Pseudomonadati</taxon>
        <taxon>Pseudomonadota</taxon>
        <taxon>Betaproteobacteria</taxon>
        <taxon>Neisseriales</taxon>
        <taxon>Neisseriaceae</taxon>
        <taxon>Neisseria</taxon>
    </lineage>
</organism>
<reference evidence="2 3" key="1">
    <citation type="submission" date="2017-12" db="EMBL/GenBank/DDBJ databases">
        <title>Phylogenetic diversity of female urinary microbiome.</title>
        <authorList>
            <person name="Thomas-White K."/>
            <person name="Wolfe A.J."/>
        </authorList>
    </citation>
    <scope>NUCLEOTIDE SEQUENCE [LARGE SCALE GENOMIC DNA]</scope>
    <source>
        <strain evidence="2 3">UMB0321</strain>
    </source>
</reference>
<dbReference type="AlphaFoldDB" id="A0A2I1XD08"/>